<organism evidence="4 5">
    <name type="scientific">Mortierella alpina</name>
    <name type="common">Oleaginous fungus</name>
    <name type="synonym">Mortierella renispora</name>
    <dbReference type="NCBI Taxonomy" id="64518"/>
    <lineage>
        <taxon>Eukaryota</taxon>
        <taxon>Fungi</taxon>
        <taxon>Fungi incertae sedis</taxon>
        <taxon>Mucoromycota</taxon>
        <taxon>Mortierellomycotina</taxon>
        <taxon>Mortierellomycetes</taxon>
        <taxon>Mortierellales</taxon>
        <taxon>Mortierellaceae</taxon>
        <taxon>Mortierella</taxon>
    </lineage>
</organism>
<dbReference type="PANTHER" id="PTHR11289">
    <property type="entry name" value="BREAST CANCER TYPE 2 SUSCEPTIBILITY PROTEIN BRCA2"/>
    <property type="match status" value="1"/>
</dbReference>
<feature type="region of interest" description="Disordered" evidence="1">
    <location>
        <begin position="1144"/>
        <end position="1171"/>
    </location>
</feature>
<proteinExistence type="predicted"/>
<feature type="region of interest" description="Disordered" evidence="1">
    <location>
        <begin position="248"/>
        <end position="299"/>
    </location>
</feature>
<dbReference type="InterPro" id="IPR015187">
    <property type="entry name" value="BRCA2_OB_1"/>
</dbReference>
<feature type="compositionally biased region" description="Basic and acidic residues" evidence="1">
    <location>
        <begin position="206"/>
        <end position="221"/>
    </location>
</feature>
<feature type="compositionally biased region" description="Polar residues" evidence="1">
    <location>
        <begin position="424"/>
        <end position="441"/>
    </location>
</feature>
<protein>
    <submittedName>
        <fullName evidence="4">Uncharacterized protein</fullName>
    </submittedName>
</protein>
<feature type="domain" description="Breast cancer type 2 susceptibility protein helical" evidence="3">
    <location>
        <begin position="1308"/>
        <end position="1372"/>
    </location>
</feature>
<comment type="caution">
    <text evidence="4">The sequence shown here is derived from an EMBL/GenBank/DDBJ whole genome shotgun (WGS) entry which is preliminary data.</text>
</comment>
<dbReference type="GO" id="GO:0000724">
    <property type="term" value="P:double-strand break repair via homologous recombination"/>
    <property type="evidence" value="ECO:0007669"/>
    <property type="project" value="InterPro"/>
</dbReference>
<dbReference type="Pfam" id="PF09103">
    <property type="entry name" value="BRCA-2_OB1"/>
    <property type="match status" value="1"/>
</dbReference>
<feature type="region of interest" description="Disordered" evidence="1">
    <location>
        <begin position="135"/>
        <end position="234"/>
    </location>
</feature>
<dbReference type="GO" id="GO:0006355">
    <property type="term" value="P:regulation of DNA-templated transcription"/>
    <property type="evidence" value="ECO:0007669"/>
    <property type="project" value="TreeGrafter"/>
</dbReference>
<dbReference type="InterPro" id="IPR015525">
    <property type="entry name" value="BRCA2"/>
</dbReference>
<dbReference type="EMBL" id="JAIFTL010000166">
    <property type="protein sequence ID" value="KAG9322096.1"/>
    <property type="molecule type" value="Genomic_DNA"/>
</dbReference>
<feature type="region of interest" description="Disordered" evidence="1">
    <location>
        <begin position="398"/>
        <end position="457"/>
    </location>
</feature>
<dbReference type="InterPro" id="IPR036315">
    <property type="entry name" value="BRCA2_hlx_sf"/>
</dbReference>
<gene>
    <name evidence="4" type="ORF">KVV02_005580</name>
</gene>
<feature type="compositionally biased region" description="Polar residues" evidence="1">
    <location>
        <begin position="144"/>
        <end position="156"/>
    </location>
</feature>
<evidence type="ECO:0000259" key="3">
    <source>
        <dbReference type="Pfam" id="PF09169"/>
    </source>
</evidence>
<evidence type="ECO:0000259" key="2">
    <source>
        <dbReference type="Pfam" id="PF09103"/>
    </source>
</evidence>
<feature type="compositionally biased region" description="Polar residues" evidence="1">
    <location>
        <begin position="169"/>
        <end position="186"/>
    </location>
</feature>
<accession>A0A9P8A3I1</accession>
<name>A0A9P8A3I1_MORAP</name>
<feature type="compositionally biased region" description="Low complexity" evidence="1">
    <location>
        <begin position="280"/>
        <end position="294"/>
    </location>
</feature>
<reference evidence="4" key="1">
    <citation type="submission" date="2021-07" db="EMBL/GenBank/DDBJ databases">
        <title>Draft genome of Mortierella alpina, strain LL118, isolated from an aspen leaf litter sample.</title>
        <authorList>
            <person name="Yang S."/>
            <person name="Vinatzer B.A."/>
        </authorList>
    </citation>
    <scope>NUCLEOTIDE SEQUENCE</scope>
    <source>
        <strain evidence="4">LL118</strain>
    </source>
</reference>
<feature type="region of interest" description="Disordered" evidence="1">
    <location>
        <begin position="809"/>
        <end position="828"/>
    </location>
</feature>
<dbReference type="SUPFAM" id="SSF81872">
    <property type="entry name" value="BRCA2 helical domain"/>
    <property type="match status" value="1"/>
</dbReference>
<feature type="domain" description="BRCA2 OB1" evidence="2">
    <location>
        <begin position="1376"/>
        <end position="1494"/>
    </location>
</feature>
<dbReference type="SUPFAM" id="SSF50249">
    <property type="entry name" value="Nucleic acid-binding proteins"/>
    <property type="match status" value="2"/>
</dbReference>
<dbReference type="Pfam" id="PF09169">
    <property type="entry name" value="BRCA-2_helical"/>
    <property type="match status" value="1"/>
</dbReference>
<dbReference type="PANTHER" id="PTHR11289:SF0">
    <property type="entry name" value="BREAST CANCER TYPE 2 SUSCEPTIBILITY PROTEIN"/>
    <property type="match status" value="1"/>
</dbReference>
<evidence type="ECO:0000313" key="4">
    <source>
        <dbReference type="EMBL" id="KAG9322096.1"/>
    </source>
</evidence>
<dbReference type="Gene3D" id="2.40.50.140">
    <property type="entry name" value="Nucleic acid-binding proteins"/>
    <property type="match status" value="2"/>
</dbReference>
<sequence length="1872" mass="202835">MSRAPPGPLSAPEHPPVLDQARVVPCPAHMRGHPTVVITPCPRRPMRHQCEHDNTGASAYANGLSVDPTLDRRRTRNIKLWTLVPVVFKTDPAVQAVGEDSPAQPQQRPTFLDSIGHSSEYTSELRRLTRRQAQHSLDPAVTKAVNTNTPAQQETTPPVFRSKKRAGSLSPSTASVKRTISYSQQPHPADRNPFQVRASTSPTSRQDSERRRPVGRTDWHIKPIPVLDPQTPPTLRSRVQQLDLQTLSQAPMDCDSAPSSPLPLRKPTIDTDSSHRANGSRTTAAPTTPTTSQRQRQEMLSTTERVFIPGTPAETLDRLDTINSSAIRLQRPSPMVSLEETPPRSERRTLMAEFLGIAKTDGLYAESTFPKAMTTPTQPFRNRRHSFIEIDSPTSMPLIDPAAQPMQKLPNLKGPAVTGHVDSPSESPSSETRIQWTQSLETPPKKRPGSGAGFSSRSSIINQLRGLPGHSSEIVTAPGEFVGWSPSMETPPRQTIPTTEPQSVIRENLLEKLRGMPEAIPQLDDGRLSQDSQEDHYYSAASSIADTQNGYQDDLAGSVNKDLMNDRSAFSPMAESPSLASAGIQLTLKDETASDMISQPDSVGLTLPSSLVQELEHDAEALEIGSPILSSQVFSSAQRITHALDELDELQYSTLPGMSRLYQDTSPARLSRPLQPHHTTASDGYCLSAMDDVGQKVSDARGDGTMTGTSISQDLDKMQFEPWSTPLGESEVSRLGAGRHPAELHHAIQNRHRSSSAPAEEGAHDDFSDIRFSQLDDGFGIPDVIQPSQRMLPSSDDETARLTTGAPMLQDGADVENDSCQNNASIAPPSFGPIGFARASGKKLAAPSRAVLAHVAGLLENDVGEFRAIGQTNASMSSGSDHGFRSAGGRKLAPISSAALAKAAHMLGDMDHHNESDIATPPIILTTSESGNDFGGFQSAGGKAWAPISKAAQARAARFLEEDSLTTEASRYVENDMPELTISTMNTAQFTDGAPQSMGGFSSASGRKLAPVSKATLENWSKQLAEESSATLAIETPFTAPSKPPQTGLTGFASGNGKRLAPVSAATKTRALGVLEVDDSLPLLPTARLNSTEATVAVHASSHFKPPAISTHMHKLKLKALRPSSATLSQPSVHKTAMKATEPFKSSRPFKPPLKPHGGTSTGMTSCTVTPSSESFSKDSMYALPDLEDNADSTGHSAAKGAITLTSGRSSIVKRAALHPNARAAPFSASLEVSLAPDRLSHRVLFNVQGNGVRIGLSTLGPPQHHASQSLIDIGVSEDVIYMSLANAKTYNFEDWGVDGAYHDLLSRGAKQELLSRTWLENHYAMIVWKLACYVRSWPEHLLAAAAAGSGWFCPSKVLDQLAYRYEREINRAERPAVRKIVEGDESPAKHMVLAIAGIERVFAEEAKKEVLKVTVTDGWYVIPATLDACLTRAAERGRLKVGSKIHVCQAKLSGAENGVAIQDVIVGSSAVTILLQANSTRLARWDKKLGFQKECVIRTTRLRNVVVDGGLVPALDVVVLRKYPVMYMESLEDGTKIRRTAREEERAAEEYREWMQKQYHDMVSEVQARFGADADGSMSITHPIRMHDEIRSRAADLEAKAVSRNVVPFFSIRVGDYHCCGSGIDTDGESEYQQEAIITFWHDDHGSYQEGHRVKIMSVMAKKPSREHGSDEKIQLTGTRMSAVLELPTDPEAMLLTSYRPREITTCAEVGHLYHGAEFDLAVVVLGNWIPGTNKAYFAVTDASRRLLLIEHHMAPHRTALPAFLKCQAKILVVNARYKLRDPKVDLDIVSSTQNYTHIMAASPAAVSGCAGGAAWPGYAQPSLPKLYELVTCIHAESKGSGQSQSSDEGDSLVGLMGRASAVLTGMQPCL</sequence>
<dbReference type="InterPro" id="IPR015252">
    <property type="entry name" value="BRCA2_hlx"/>
</dbReference>
<dbReference type="InterPro" id="IPR012340">
    <property type="entry name" value="NA-bd_OB-fold"/>
</dbReference>
<dbReference type="SUPFAM" id="SSF81878">
    <property type="entry name" value="BRCA2 tower domain"/>
    <property type="match status" value="1"/>
</dbReference>
<evidence type="ECO:0000256" key="1">
    <source>
        <dbReference type="SAM" id="MobiDB-lite"/>
    </source>
</evidence>
<feature type="compositionally biased region" description="Polar residues" evidence="1">
    <location>
        <begin position="1162"/>
        <end position="1171"/>
    </location>
</feature>
<evidence type="ECO:0000313" key="5">
    <source>
        <dbReference type="Proteomes" id="UP000717515"/>
    </source>
</evidence>
<dbReference type="Proteomes" id="UP000717515">
    <property type="component" value="Unassembled WGS sequence"/>
</dbReference>